<feature type="compositionally biased region" description="Basic and acidic residues" evidence="1">
    <location>
        <begin position="226"/>
        <end position="249"/>
    </location>
</feature>
<accession>A0A3D8S5G2</accession>
<dbReference type="Proteomes" id="UP000256690">
    <property type="component" value="Unassembled WGS sequence"/>
</dbReference>
<dbReference type="STRING" id="1810919.A0A3D8S5G2"/>
<comment type="caution">
    <text evidence="2">The sequence shown here is derived from an EMBL/GenBank/DDBJ whole genome shotgun (WGS) entry which is preliminary data.</text>
</comment>
<evidence type="ECO:0000313" key="3">
    <source>
        <dbReference type="Proteomes" id="UP000256690"/>
    </source>
</evidence>
<feature type="region of interest" description="Disordered" evidence="1">
    <location>
        <begin position="222"/>
        <end position="249"/>
    </location>
</feature>
<dbReference type="AlphaFoldDB" id="A0A3D8S5G2"/>
<proteinExistence type="predicted"/>
<gene>
    <name evidence="2" type="ORF">DSM5745_05043</name>
</gene>
<evidence type="ECO:0000313" key="2">
    <source>
        <dbReference type="EMBL" id="RDW81486.1"/>
    </source>
</evidence>
<organism evidence="2 3">
    <name type="scientific">Aspergillus mulundensis</name>
    <dbReference type="NCBI Taxonomy" id="1810919"/>
    <lineage>
        <taxon>Eukaryota</taxon>
        <taxon>Fungi</taxon>
        <taxon>Dikarya</taxon>
        <taxon>Ascomycota</taxon>
        <taxon>Pezizomycotina</taxon>
        <taxon>Eurotiomycetes</taxon>
        <taxon>Eurotiomycetidae</taxon>
        <taxon>Eurotiales</taxon>
        <taxon>Aspergillaceae</taxon>
        <taxon>Aspergillus</taxon>
        <taxon>Aspergillus subgen. Nidulantes</taxon>
    </lineage>
</organism>
<keyword evidence="3" id="KW-1185">Reference proteome</keyword>
<dbReference type="GeneID" id="38115413"/>
<protein>
    <submittedName>
        <fullName evidence="2">Uncharacterized protein</fullName>
    </submittedName>
</protein>
<dbReference type="EMBL" id="PVWQ01000005">
    <property type="protein sequence ID" value="RDW81486.1"/>
    <property type="molecule type" value="Genomic_DNA"/>
</dbReference>
<dbReference type="RefSeq" id="XP_026604539.1">
    <property type="nucleotide sequence ID" value="XM_026747059.1"/>
</dbReference>
<name>A0A3D8S5G2_9EURO</name>
<sequence>MNALINLAGLAVSGYSFFDVLKSQDVDTDKVIGVTVLTGSAPNAGGSIPHLAVFDENGDRIGQYKGDADGHINEDGTKTFSISPTQNGGKQASPDYLLMAMHENDALCITAIIVSGNSHQWAWTGDMAYTCDAQWYHSKRSYGSSNVPIRCAWFDADHSNGIKAKGLTIHLPSFATDDALLQQYKDKPERLCRNTRRMTFHPEIRPDDLVTFFRPPPEYTMTGAMKDPDQENDRDTNAYPDGKGKREHAREWVRRNVTAVGVSGLKNNNPDLLIVSRQSHSARELCEHPMSLGPDFVDVPEKTFCDMETGRTWPLCEEASAGPCFDLGNRQMKYPSLASSTAPGVAKFAARVKTYKSFEEW</sequence>
<dbReference type="OrthoDB" id="5365129at2759"/>
<evidence type="ECO:0000256" key="1">
    <source>
        <dbReference type="SAM" id="MobiDB-lite"/>
    </source>
</evidence>
<reference evidence="2 3" key="1">
    <citation type="journal article" date="2018" name="IMA Fungus">
        <title>IMA Genome-F 9: Draft genome sequence of Annulohypoxylon stygium, Aspergillus mulundensis, Berkeleyomyces basicola (syn. Thielaviopsis basicola), Ceratocystis smalleyi, two Cercospora beticola strains, Coleophoma cylindrospora, Fusarium fracticaudum, Phialophora cf. hyalina, and Morchella septimelata.</title>
        <authorList>
            <person name="Wingfield B.D."/>
            <person name="Bills G.F."/>
            <person name="Dong Y."/>
            <person name="Huang W."/>
            <person name="Nel W.J."/>
            <person name="Swalarsk-Parry B.S."/>
            <person name="Vaghefi N."/>
            <person name="Wilken P.M."/>
            <person name="An Z."/>
            <person name="de Beer Z.W."/>
            <person name="De Vos L."/>
            <person name="Chen L."/>
            <person name="Duong T.A."/>
            <person name="Gao Y."/>
            <person name="Hammerbacher A."/>
            <person name="Kikkert J.R."/>
            <person name="Li Y."/>
            <person name="Li H."/>
            <person name="Li K."/>
            <person name="Li Q."/>
            <person name="Liu X."/>
            <person name="Ma X."/>
            <person name="Naidoo K."/>
            <person name="Pethybridge S.J."/>
            <person name="Sun J."/>
            <person name="Steenkamp E.T."/>
            <person name="van der Nest M.A."/>
            <person name="van Wyk S."/>
            <person name="Wingfield M.J."/>
            <person name="Xiong C."/>
            <person name="Yue Q."/>
            <person name="Zhang X."/>
        </authorList>
    </citation>
    <scope>NUCLEOTIDE SEQUENCE [LARGE SCALE GENOMIC DNA]</scope>
    <source>
        <strain evidence="2 3">DSM 5745</strain>
    </source>
</reference>